<organism evidence="2 3">
    <name type="scientific">Tetracentron sinense</name>
    <name type="common">Spur-leaf</name>
    <dbReference type="NCBI Taxonomy" id="13715"/>
    <lineage>
        <taxon>Eukaryota</taxon>
        <taxon>Viridiplantae</taxon>
        <taxon>Streptophyta</taxon>
        <taxon>Embryophyta</taxon>
        <taxon>Tracheophyta</taxon>
        <taxon>Spermatophyta</taxon>
        <taxon>Magnoliopsida</taxon>
        <taxon>Trochodendrales</taxon>
        <taxon>Trochodendraceae</taxon>
        <taxon>Tetracentron</taxon>
    </lineage>
</organism>
<feature type="domain" description="DUF1279" evidence="1">
    <location>
        <begin position="2"/>
        <end position="80"/>
    </location>
</feature>
<dbReference type="InterPro" id="IPR009688">
    <property type="entry name" value="FAM210A/B-like_dom"/>
</dbReference>
<evidence type="ECO:0000259" key="1">
    <source>
        <dbReference type="Pfam" id="PF06916"/>
    </source>
</evidence>
<dbReference type="AlphaFoldDB" id="A0A835CZE5"/>
<accession>A0A835CZE5</accession>
<proteinExistence type="predicted"/>
<dbReference type="EMBL" id="JABCRI010000024">
    <property type="protein sequence ID" value="KAF8377785.1"/>
    <property type="molecule type" value="Genomic_DNA"/>
</dbReference>
<sequence length="197" mass="22022">MGVHFSVSAASITGLYLSIKNNVEVESLLDQVGISVVSKEEPERIEPSEGFVIEKRQELPIFSDQEMMKKKNRTAELAAALSGRALALDVLLDQSELNPIVREMALKWSSAMSCCCDRPTHWSNGLSFSFSKALLGWVGQHAPMQEAATIRSIVSMMPEVASWGTQRVLILLDFYPLLQKSFMKEEAKSVWNLRMND</sequence>
<dbReference type="Proteomes" id="UP000655225">
    <property type="component" value="Unassembled WGS sequence"/>
</dbReference>
<reference evidence="2 3" key="1">
    <citation type="submission" date="2020-04" db="EMBL/GenBank/DDBJ databases">
        <title>Plant Genome Project.</title>
        <authorList>
            <person name="Zhang R.-G."/>
        </authorList>
    </citation>
    <scope>NUCLEOTIDE SEQUENCE [LARGE SCALE GENOMIC DNA]</scope>
    <source>
        <strain evidence="2">YNK0</strain>
        <tissue evidence="2">Leaf</tissue>
    </source>
</reference>
<dbReference type="OrthoDB" id="426386at2759"/>
<evidence type="ECO:0000313" key="2">
    <source>
        <dbReference type="EMBL" id="KAF8377785.1"/>
    </source>
</evidence>
<dbReference type="Pfam" id="PF06916">
    <property type="entry name" value="FAM210A-B_dom"/>
    <property type="match status" value="1"/>
</dbReference>
<name>A0A835CZE5_TETSI</name>
<comment type="caution">
    <text evidence="2">The sequence shown here is derived from an EMBL/GenBank/DDBJ whole genome shotgun (WGS) entry which is preliminary data.</text>
</comment>
<gene>
    <name evidence="2" type="ORF">HHK36_031170</name>
</gene>
<evidence type="ECO:0000313" key="3">
    <source>
        <dbReference type="Proteomes" id="UP000655225"/>
    </source>
</evidence>
<protein>
    <recommendedName>
        <fullName evidence="1">DUF1279 domain-containing protein</fullName>
    </recommendedName>
</protein>
<keyword evidence="3" id="KW-1185">Reference proteome</keyword>